<evidence type="ECO:0000259" key="6">
    <source>
        <dbReference type="PROSITE" id="PS50903"/>
    </source>
</evidence>
<dbReference type="SUPFAM" id="SSF57802">
    <property type="entry name" value="Rubredoxin-like"/>
    <property type="match status" value="1"/>
</dbReference>
<dbReference type="Pfam" id="PF21349">
    <property type="entry name" value="RUBY_RBDX"/>
    <property type="match status" value="1"/>
</dbReference>
<comment type="caution">
    <text evidence="8">The sequence shown here is derived from an EMBL/GenBank/DDBJ whole genome shotgun (WGS) entry which is preliminary data.</text>
</comment>
<dbReference type="PANTHER" id="PTHR43865:SF1">
    <property type="entry name" value="RUBRERYTHRIN-RELATED"/>
    <property type="match status" value="1"/>
</dbReference>
<gene>
    <name evidence="8" type="ORF">IO99_02940</name>
</gene>
<evidence type="ECO:0000256" key="3">
    <source>
        <dbReference type="ARBA" id="ARBA00022723"/>
    </source>
</evidence>
<dbReference type="EMBL" id="JPMD01000003">
    <property type="protein sequence ID" value="KEZ88375.1"/>
    <property type="molecule type" value="Genomic_DNA"/>
</dbReference>
<evidence type="ECO:0000256" key="4">
    <source>
        <dbReference type="ARBA" id="ARBA00022982"/>
    </source>
</evidence>
<evidence type="ECO:0000313" key="8">
    <source>
        <dbReference type="EMBL" id="KEZ88375.1"/>
    </source>
</evidence>
<comment type="cofactor">
    <cofactor evidence="1">
        <name>Fe(3+)</name>
        <dbReference type="ChEBI" id="CHEBI:29034"/>
    </cofactor>
</comment>
<dbReference type="CDD" id="cd00729">
    <property type="entry name" value="rubredoxin_SM"/>
    <property type="match status" value="1"/>
</dbReference>
<dbReference type="InterPro" id="IPR012347">
    <property type="entry name" value="Ferritin-like"/>
</dbReference>
<evidence type="ECO:0000313" key="9">
    <source>
        <dbReference type="Proteomes" id="UP000028542"/>
    </source>
</evidence>
<keyword evidence="3" id="KW-0479">Metal-binding</keyword>
<keyword evidence="9" id="KW-1185">Reference proteome</keyword>
<dbReference type="GO" id="GO:0016491">
    <property type="term" value="F:oxidoreductase activity"/>
    <property type="evidence" value="ECO:0007669"/>
    <property type="project" value="InterPro"/>
</dbReference>
<evidence type="ECO:0008006" key="10">
    <source>
        <dbReference type="Google" id="ProtNLM"/>
    </source>
</evidence>
<dbReference type="InterPro" id="IPR024934">
    <property type="entry name" value="Rubredoxin-like_dom"/>
</dbReference>
<dbReference type="Gene3D" id="1.20.1260.10">
    <property type="match status" value="1"/>
</dbReference>
<dbReference type="RefSeq" id="WP_035129934.1">
    <property type="nucleotide sequence ID" value="NZ_JPMD01000003.1"/>
</dbReference>
<proteinExistence type="predicted"/>
<organism evidence="8 9">
    <name type="scientific">Clostridium sulfidigenes</name>
    <dbReference type="NCBI Taxonomy" id="318464"/>
    <lineage>
        <taxon>Bacteria</taxon>
        <taxon>Bacillati</taxon>
        <taxon>Bacillota</taxon>
        <taxon>Clostridia</taxon>
        <taxon>Eubacteriales</taxon>
        <taxon>Clostridiaceae</taxon>
        <taxon>Clostridium</taxon>
    </lineage>
</organism>
<accession>A0A084JHE1</accession>
<protein>
    <recommendedName>
        <fullName evidence="10">Rubrerythrin</fullName>
    </recommendedName>
</protein>
<dbReference type="InterPro" id="IPR003251">
    <property type="entry name" value="Rr_diiron-bd_dom"/>
</dbReference>
<dbReference type="CDD" id="cd01041">
    <property type="entry name" value="Rubrerythrin"/>
    <property type="match status" value="1"/>
</dbReference>
<dbReference type="InterPro" id="IPR009040">
    <property type="entry name" value="Ferritin-like_diiron"/>
</dbReference>
<dbReference type="InterPro" id="IPR009078">
    <property type="entry name" value="Ferritin-like_SF"/>
</dbReference>
<keyword evidence="5" id="KW-0408">Iron</keyword>
<dbReference type="AlphaFoldDB" id="A0A084JHE1"/>
<evidence type="ECO:0000256" key="5">
    <source>
        <dbReference type="ARBA" id="ARBA00023004"/>
    </source>
</evidence>
<dbReference type="PROSITE" id="PS50905">
    <property type="entry name" value="FERRITIN_LIKE"/>
    <property type="match status" value="1"/>
</dbReference>
<dbReference type="PROSITE" id="PS50903">
    <property type="entry name" value="RUBREDOXIN_LIKE"/>
    <property type="match status" value="1"/>
</dbReference>
<dbReference type="NCBIfam" id="NF045767">
    <property type="entry name" value="RuberyRbr"/>
    <property type="match status" value="1"/>
</dbReference>
<dbReference type="InterPro" id="IPR052364">
    <property type="entry name" value="Rubrerythrin"/>
</dbReference>
<evidence type="ECO:0000256" key="1">
    <source>
        <dbReference type="ARBA" id="ARBA00001965"/>
    </source>
</evidence>
<dbReference type="SUPFAM" id="SSF47240">
    <property type="entry name" value="Ferritin-like"/>
    <property type="match status" value="1"/>
</dbReference>
<dbReference type="Pfam" id="PF02915">
    <property type="entry name" value="Rubrerythrin"/>
    <property type="match status" value="1"/>
</dbReference>
<dbReference type="GO" id="GO:0005506">
    <property type="term" value="F:iron ion binding"/>
    <property type="evidence" value="ECO:0007669"/>
    <property type="project" value="InterPro"/>
</dbReference>
<dbReference type="eggNOG" id="COG1592">
    <property type="taxonomic scope" value="Bacteria"/>
</dbReference>
<feature type="domain" description="Ferritin-like diiron" evidence="7">
    <location>
        <begin position="2"/>
        <end position="149"/>
    </location>
</feature>
<sequence length="202" mass="23364">MNFKDSETRINLMRSFAGESQARNRYTIAASFARNEGLYIVEQVFNYTANQELAHANQFYQRLKEEAGNNIAIGNGSYPVDLYDSTLKLLKAAHHNEYEEYDDVYSNFSKIAKEEGFNAISTLFSNIASVEKIHGDRFNYFAKQLEEETLFRRDESIQWFCTNCGYIYEGKEAPKSCPVCLHPQGYFIEFCRSQFGSNYTTK</sequence>
<evidence type="ECO:0000259" key="7">
    <source>
        <dbReference type="PROSITE" id="PS50905"/>
    </source>
</evidence>
<dbReference type="PANTHER" id="PTHR43865">
    <property type="entry name" value="RUBRERYTHRIN-RELATED"/>
    <property type="match status" value="1"/>
</dbReference>
<reference evidence="8 9" key="1">
    <citation type="submission" date="2014-07" db="EMBL/GenBank/DDBJ databases">
        <title>Draft genome of Clostridium sulfidigenes 113A isolated from sediments associated with methane hydrate from Krishna Godavari basin.</title>
        <authorList>
            <person name="Honkalas V.S."/>
            <person name="Dabir A.P."/>
            <person name="Arora P."/>
            <person name="Dhakephalkar P.K."/>
        </authorList>
    </citation>
    <scope>NUCLEOTIDE SEQUENCE [LARGE SCALE GENOMIC DNA]</scope>
    <source>
        <strain evidence="8 9">113A</strain>
    </source>
</reference>
<feature type="domain" description="Rubredoxin-like" evidence="6">
    <location>
        <begin position="156"/>
        <end position="190"/>
    </location>
</feature>
<evidence type="ECO:0000256" key="2">
    <source>
        <dbReference type="ARBA" id="ARBA00022448"/>
    </source>
</evidence>
<keyword evidence="4" id="KW-0249">Electron transport</keyword>
<dbReference type="Proteomes" id="UP000028542">
    <property type="component" value="Unassembled WGS sequence"/>
</dbReference>
<dbReference type="InterPro" id="IPR048574">
    <property type="entry name" value="RUBY_RBDX"/>
</dbReference>
<name>A0A084JHE1_9CLOT</name>
<keyword evidence="2" id="KW-0813">Transport</keyword>
<dbReference type="Gene3D" id="2.20.28.10">
    <property type="match status" value="1"/>
</dbReference>